<dbReference type="AlphaFoldDB" id="A0A024TR12"/>
<reference evidence="2" key="1">
    <citation type="submission" date="2013-12" db="EMBL/GenBank/DDBJ databases">
        <title>The Genome Sequence of Aphanomyces invadans NJM9701.</title>
        <authorList>
            <consortium name="The Broad Institute Genomics Platform"/>
            <person name="Russ C."/>
            <person name="Tyler B."/>
            <person name="van West P."/>
            <person name="Dieguez-Uribeondo J."/>
            <person name="Young S.K."/>
            <person name="Zeng Q."/>
            <person name="Gargeya S."/>
            <person name="Fitzgerald M."/>
            <person name="Abouelleil A."/>
            <person name="Alvarado L."/>
            <person name="Chapman S.B."/>
            <person name="Gainer-Dewar J."/>
            <person name="Goldberg J."/>
            <person name="Griggs A."/>
            <person name="Gujja S."/>
            <person name="Hansen M."/>
            <person name="Howarth C."/>
            <person name="Imamovic A."/>
            <person name="Ireland A."/>
            <person name="Larimer J."/>
            <person name="McCowan C."/>
            <person name="Murphy C."/>
            <person name="Pearson M."/>
            <person name="Poon T.W."/>
            <person name="Priest M."/>
            <person name="Roberts A."/>
            <person name="Saif S."/>
            <person name="Shea T."/>
            <person name="Sykes S."/>
            <person name="Wortman J."/>
            <person name="Nusbaum C."/>
            <person name="Birren B."/>
        </authorList>
    </citation>
    <scope>NUCLEOTIDE SEQUENCE [LARGE SCALE GENOMIC DNA]</scope>
    <source>
        <strain evidence="2">NJM9701</strain>
    </source>
</reference>
<keyword evidence="1" id="KW-1133">Transmembrane helix</keyword>
<keyword evidence="1" id="KW-0472">Membrane</keyword>
<proteinExistence type="predicted"/>
<keyword evidence="1" id="KW-0812">Transmembrane</keyword>
<gene>
    <name evidence="3" type="ORF">DYB32_008104</name>
    <name evidence="2" type="ORF">H310_10302</name>
</gene>
<dbReference type="EMBL" id="QUSY01001191">
    <property type="protein sequence ID" value="RHY25777.1"/>
    <property type="molecule type" value="Genomic_DNA"/>
</dbReference>
<dbReference type="RefSeq" id="XP_008874863.1">
    <property type="nucleotide sequence ID" value="XM_008876641.1"/>
</dbReference>
<name>A0A024TR12_9STRA</name>
<evidence type="ECO:0000313" key="2">
    <source>
        <dbReference type="EMBL" id="ETV96600.1"/>
    </source>
</evidence>
<organism evidence="2">
    <name type="scientific">Aphanomyces invadans</name>
    <dbReference type="NCBI Taxonomy" id="157072"/>
    <lineage>
        <taxon>Eukaryota</taxon>
        <taxon>Sar</taxon>
        <taxon>Stramenopiles</taxon>
        <taxon>Oomycota</taxon>
        <taxon>Saprolegniomycetes</taxon>
        <taxon>Saprolegniales</taxon>
        <taxon>Verrucalvaceae</taxon>
        <taxon>Aphanomyces</taxon>
    </lineage>
</organism>
<evidence type="ECO:0000256" key="1">
    <source>
        <dbReference type="SAM" id="Phobius"/>
    </source>
</evidence>
<feature type="transmembrane region" description="Helical" evidence="1">
    <location>
        <begin position="107"/>
        <end position="125"/>
    </location>
</feature>
<evidence type="ECO:0000313" key="4">
    <source>
        <dbReference type="Proteomes" id="UP000285060"/>
    </source>
</evidence>
<dbReference type="GeneID" id="20087352"/>
<accession>A0A024TR12</accession>
<dbReference type="Proteomes" id="UP000285060">
    <property type="component" value="Unassembled WGS sequence"/>
</dbReference>
<evidence type="ECO:0000313" key="3">
    <source>
        <dbReference type="EMBL" id="RHY25777.1"/>
    </source>
</evidence>
<dbReference type="EMBL" id="KI913976">
    <property type="protein sequence ID" value="ETV96600.1"/>
    <property type="molecule type" value="Genomic_DNA"/>
</dbReference>
<keyword evidence="4" id="KW-1185">Reference proteome</keyword>
<reference evidence="3 4" key="2">
    <citation type="submission" date="2018-08" db="EMBL/GenBank/DDBJ databases">
        <title>Aphanomyces genome sequencing and annotation.</title>
        <authorList>
            <person name="Minardi D."/>
            <person name="Oidtmann B."/>
            <person name="Van Der Giezen M."/>
            <person name="Studholme D.J."/>
        </authorList>
    </citation>
    <scope>NUCLEOTIDE SEQUENCE [LARGE SCALE GENOMIC DNA]</scope>
    <source>
        <strain evidence="3 4">NJM0002</strain>
    </source>
</reference>
<dbReference type="VEuPathDB" id="FungiDB:H310_10302"/>
<protein>
    <submittedName>
        <fullName evidence="2">Uncharacterized protein</fullName>
    </submittedName>
</protein>
<dbReference type="OrthoDB" id="57629at2759"/>
<sequence>MSSGWKCIAQPSNGAITAVQLNKDDEVQCLGFNSHDCVYFHTMEDCHSNLNPSETPKPLVCGGMHKNVWGHTGYESASHWCSAGRHHLGNLPATSFLATVEAKKVEVGMGALATCLFAFMALVVVRKYKKSGYQLVK</sequence>